<accession>A0A6G4U9L4</accession>
<dbReference type="AlphaFoldDB" id="A0A6G4U9L4"/>
<sequence>MLKPATIWTLAVLTLATPAVTAAAHAGTPAPHSGGLTLSWAGGTAKPGGTGEQDTAVVTVKNTGHRTQTLTGRPEVVLVQRGSSHTETLREQAGDRGTVRIAPGRSAAFTITFVGSAEPDAIKPDKAVVKLPGGQRQNLPWRWGAVTRMEAATHPGNYTGPLRPAKTASVDIGAGVTITLRDGVPYYEGKPMRTGETIDNGIYIHFDGTRLYAKTQGGPGIKYGIWDAYSGTYLGDQEKRPA</sequence>
<dbReference type="InterPro" id="IPR025326">
    <property type="entry name" value="DUF4232"/>
</dbReference>
<proteinExistence type="predicted"/>
<feature type="signal peptide" evidence="2">
    <location>
        <begin position="1"/>
        <end position="26"/>
    </location>
</feature>
<feature type="chain" id="PRO_5039412072" evidence="2">
    <location>
        <begin position="27"/>
        <end position="242"/>
    </location>
</feature>
<dbReference type="EMBL" id="JAAKZV010000238">
    <property type="protein sequence ID" value="NGN68874.1"/>
    <property type="molecule type" value="Genomic_DNA"/>
</dbReference>
<comment type="caution">
    <text evidence="4">The sequence shown here is derived from an EMBL/GenBank/DDBJ whole genome shotgun (WGS) entry which is preliminary data.</text>
</comment>
<keyword evidence="5" id="KW-1185">Reference proteome</keyword>
<name>A0A6G4U9L4_9ACTN</name>
<evidence type="ECO:0000259" key="3">
    <source>
        <dbReference type="Pfam" id="PF14016"/>
    </source>
</evidence>
<reference evidence="4 5" key="1">
    <citation type="submission" date="2020-02" db="EMBL/GenBank/DDBJ databases">
        <title>Whole-genome analyses of novel actinobacteria.</title>
        <authorList>
            <person name="Sahin N."/>
        </authorList>
    </citation>
    <scope>NUCLEOTIDE SEQUENCE [LARGE SCALE GENOMIC DNA]</scope>
    <source>
        <strain evidence="4 5">A7024</strain>
    </source>
</reference>
<evidence type="ECO:0000313" key="4">
    <source>
        <dbReference type="EMBL" id="NGN68874.1"/>
    </source>
</evidence>
<dbReference type="Pfam" id="PF14016">
    <property type="entry name" value="DUF4232"/>
    <property type="match status" value="1"/>
</dbReference>
<organism evidence="4 5">
    <name type="scientific">Streptomyces coryli</name>
    <dbReference type="NCBI Taxonomy" id="1128680"/>
    <lineage>
        <taxon>Bacteria</taxon>
        <taxon>Bacillati</taxon>
        <taxon>Actinomycetota</taxon>
        <taxon>Actinomycetes</taxon>
        <taxon>Kitasatosporales</taxon>
        <taxon>Streptomycetaceae</taxon>
        <taxon>Streptomyces</taxon>
    </lineage>
</organism>
<keyword evidence="2" id="KW-0732">Signal</keyword>
<gene>
    <name evidence="4" type="ORF">G5C51_33900</name>
</gene>
<feature type="domain" description="DUF4232" evidence="3">
    <location>
        <begin position="44"/>
        <end position="145"/>
    </location>
</feature>
<protein>
    <submittedName>
        <fullName evidence="4">DUF4232 domain-containing protein</fullName>
    </submittedName>
</protein>
<evidence type="ECO:0000256" key="2">
    <source>
        <dbReference type="SAM" id="SignalP"/>
    </source>
</evidence>
<dbReference type="RefSeq" id="WP_165243241.1">
    <property type="nucleotide sequence ID" value="NZ_JAAKZV010000238.1"/>
</dbReference>
<evidence type="ECO:0000256" key="1">
    <source>
        <dbReference type="SAM" id="MobiDB-lite"/>
    </source>
</evidence>
<dbReference type="Proteomes" id="UP000481583">
    <property type="component" value="Unassembled WGS sequence"/>
</dbReference>
<evidence type="ECO:0000313" key="5">
    <source>
        <dbReference type="Proteomes" id="UP000481583"/>
    </source>
</evidence>
<feature type="region of interest" description="Disordered" evidence="1">
    <location>
        <begin position="25"/>
        <end position="52"/>
    </location>
</feature>